<feature type="transmembrane region" description="Helical" evidence="1">
    <location>
        <begin position="167"/>
        <end position="188"/>
    </location>
</feature>
<evidence type="ECO:0000259" key="2">
    <source>
        <dbReference type="Pfam" id="PF00884"/>
    </source>
</evidence>
<dbReference type="Gene3D" id="3.40.720.10">
    <property type="entry name" value="Alkaline Phosphatase, subunit A"/>
    <property type="match status" value="1"/>
</dbReference>
<dbReference type="InterPro" id="IPR052701">
    <property type="entry name" value="GAG_Ulvan_Degrading_Sulfatases"/>
</dbReference>
<dbReference type="CDD" id="cd16148">
    <property type="entry name" value="sulfatase_like"/>
    <property type="match status" value="1"/>
</dbReference>
<feature type="transmembrane region" description="Helical" evidence="1">
    <location>
        <begin position="55"/>
        <end position="75"/>
    </location>
</feature>
<sequence>MCKPCIVFISNLFSLAYNTRFFDNARYSVITILNAIYHIGLLNMFTYLKTKLSPYYEFWILNALLATLIGARYFLYFPEVPFDGVQFSFAITSLFSHMSLLALVFWLVGLVLCFLPLKAKRPLLALIATIALVFLFVDTMVFGFYRFHLNYPVLSLVMSGQIVEFPLSAWAMLVVGIAALFCFQWWALGKMEVGQFSITKKLRKLFLPLFFVTTLASHGIHIWAAATAYQPVSFVNQYLPLFYPTIANSFLMKHGYIDREELEKKQAKAPKMQGGLNYPLHSITGDTPEKPKNIMLILIDSWRPDTVTPEYMPTVYGMSQEGLSFDKHYSSGNATRMGTFGLFYGLPGPYWHPMLANQRPTVLMDRLQELNYEIGVFTSAHIESPEFNRTIFAHIPNLRIRGKSKGTAADRDIELVDDWMKWYDVNSNKPTFSFLFFDAPHGFIFPDDYEPKFEPMSGPNNPFVRSNDSDPEPIFNRYRTSTHFVDSKIKEVVEKLKQAGTYDDTLIIVTGDHGEELNDNGQNFWGHNGNFTEAQVKVPFIMLGAGVDKAANQWPKGKLTTHFDLVPTLMKNYLGVTNDLEDYTVGEDLYGQFVDRPYTIIADYGDYAVVSEDKIFSLKGNGLYEVKDGRNRLLPKQEIDQERMQYAIELLTRYTK</sequence>
<evidence type="ECO:0000259" key="3">
    <source>
        <dbReference type="Pfam" id="PF11893"/>
    </source>
</evidence>
<dbReference type="EMBL" id="CP033578">
    <property type="protein sequence ID" value="AYV24239.1"/>
    <property type="molecule type" value="Genomic_DNA"/>
</dbReference>
<feature type="transmembrane region" description="Helical" evidence="1">
    <location>
        <begin position="95"/>
        <end position="117"/>
    </location>
</feature>
<dbReference type="PANTHER" id="PTHR43751">
    <property type="entry name" value="SULFATASE"/>
    <property type="match status" value="1"/>
</dbReference>
<keyword evidence="1" id="KW-0472">Membrane</keyword>
<reference evidence="4 5" key="1">
    <citation type="submission" date="2018-11" db="EMBL/GenBank/DDBJ databases">
        <title>Complete Genome Sequence of Vbrio mediterranei 117-T6: a Potential Pathogen Bacteria Isolated from the Conchocelis of Pyropia.</title>
        <authorList>
            <person name="Liu Q."/>
        </authorList>
    </citation>
    <scope>NUCLEOTIDE SEQUENCE [LARGE SCALE GENOMIC DNA]</scope>
    <source>
        <strain evidence="4 5">117-T6</strain>
    </source>
</reference>
<dbReference type="Pfam" id="PF00884">
    <property type="entry name" value="Sulfatase"/>
    <property type="match status" value="1"/>
</dbReference>
<dbReference type="InterPro" id="IPR012159">
    <property type="entry name" value="YejM-like"/>
</dbReference>
<accession>A0A3G4VJ74</accession>
<dbReference type="InterPro" id="IPR024588">
    <property type="entry name" value="YejM_N"/>
</dbReference>
<feature type="transmembrane region" description="Helical" evidence="1">
    <location>
        <begin position="124"/>
        <end position="147"/>
    </location>
</feature>
<organism evidence="4 5">
    <name type="scientific">Vibrio mediterranei</name>
    <dbReference type="NCBI Taxonomy" id="689"/>
    <lineage>
        <taxon>Bacteria</taxon>
        <taxon>Pseudomonadati</taxon>
        <taxon>Pseudomonadota</taxon>
        <taxon>Gammaproteobacteria</taxon>
        <taxon>Vibrionales</taxon>
        <taxon>Vibrionaceae</taxon>
        <taxon>Vibrio</taxon>
    </lineage>
</organism>
<evidence type="ECO:0000313" key="5">
    <source>
        <dbReference type="Proteomes" id="UP000279760"/>
    </source>
</evidence>
<protein>
    <submittedName>
        <fullName evidence="4">DUF3413 domain-containing protein</fullName>
    </submittedName>
</protein>
<dbReference type="Proteomes" id="UP000279760">
    <property type="component" value="Chromosome 2"/>
</dbReference>
<dbReference type="AlphaFoldDB" id="A0A3G4VJ74"/>
<dbReference type="SUPFAM" id="SSF53649">
    <property type="entry name" value="Alkaline phosphatase-like"/>
    <property type="match status" value="1"/>
</dbReference>
<dbReference type="InterPro" id="IPR017850">
    <property type="entry name" value="Alkaline_phosphatase_core_sf"/>
</dbReference>
<feature type="transmembrane region" description="Helical" evidence="1">
    <location>
        <begin position="209"/>
        <end position="229"/>
    </location>
</feature>
<feature type="domain" description="Inner membrane protein YejM N-terminal" evidence="3">
    <location>
        <begin position="57"/>
        <end position="284"/>
    </location>
</feature>
<keyword evidence="1" id="KW-1133">Transmembrane helix</keyword>
<dbReference type="Pfam" id="PF11893">
    <property type="entry name" value="DUF3413"/>
    <property type="match status" value="1"/>
</dbReference>
<dbReference type="PANTHER" id="PTHR43751:SF3">
    <property type="entry name" value="SULFATASE N-TERMINAL DOMAIN-CONTAINING PROTEIN"/>
    <property type="match status" value="1"/>
</dbReference>
<name>A0A3G4VJ74_9VIBR</name>
<dbReference type="PIRSF" id="PIRSF004950">
    <property type="entry name" value="Mmb_sulf_HI0842"/>
    <property type="match status" value="1"/>
</dbReference>
<dbReference type="InterPro" id="IPR000917">
    <property type="entry name" value="Sulfatase_N"/>
</dbReference>
<keyword evidence="1" id="KW-0812">Transmembrane</keyword>
<evidence type="ECO:0000313" key="4">
    <source>
        <dbReference type="EMBL" id="AYV24239.1"/>
    </source>
</evidence>
<gene>
    <name evidence="4" type="ORF">ECB94_23530</name>
</gene>
<evidence type="ECO:0000256" key="1">
    <source>
        <dbReference type="SAM" id="Phobius"/>
    </source>
</evidence>
<proteinExistence type="predicted"/>
<feature type="domain" description="Sulfatase N-terminal" evidence="2">
    <location>
        <begin position="292"/>
        <end position="571"/>
    </location>
</feature>
<feature type="transmembrane region" description="Helical" evidence="1">
    <location>
        <begin position="27"/>
        <end position="48"/>
    </location>
</feature>